<feature type="region of interest" description="Disordered" evidence="1">
    <location>
        <begin position="459"/>
        <end position="528"/>
    </location>
</feature>
<dbReference type="VEuPathDB" id="FungiDB:PABG_06195"/>
<evidence type="ECO:0000259" key="2">
    <source>
        <dbReference type="Pfam" id="PF17667"/>
    </source>
</evidence>
<dbReference type="PANTHER" id="PTHR38248">
    <property type="entry name" value="FUNK1 6"/>
    <property type="match status" value="1"/>
</dbReference>
<evidence type="ECO:0000313" key="4">
    <source>
        <dbReference type="Proteomes" id="UP000242814"/>
    </source>
</evidence>
<accession>A0A1D2J475</accession>
<sequence length="746" mass="84751">MVELSPDETAIIKKHPLTKSFSDLQGLLQEAERTHASWSISDDAEVTFKHLRPDLFNYRYYRPLVQLVIQKAADVDIWKAVFSLIYTVSQANPPSRPVSSIQQTPWLRNTSSFANSTEHRDYIDAVLKEELGELHTDIPGFFNAYFGDIPHLDVVARAVFEKCKGTNLYNDNNGWRDWPEQAAEGDVLSWLAKIIGELVQMAETHEPTLKIDRRPLAQPHRPMQGSIAQRKLDIGFVDVVNATENSRCHWRQILVPGELKNDPRYDRPSGSYYDLGRYAREVLAAQDSRRFVLGFTLCGPFLRLWNFDRLGGIASENYDINKDGLQFVSTILGFLLMSREQLGFDPTIVTIGFERYIKIEKDGVKERLIIDKFIGRARCIAGRATTCWKAHREADESQSPLVVKDSWQYPERTEEGKLLQEAMKSGVKNVARYYHHETVCINGKEDDVLTIRKGLNIPALNDNKGSSKVKGRRSRSQRGQKSQGSTAGQKRPFDCVDTATPPPPSKRTQSSSSPKPTVESNPPNRVHRRVIVQDYGKSIYESSSKAVLLGGLAGCIEGYMSLHDKAGLVQSDISPRNLMVNEDDDNPSWRAFLIDLDLAIKKQRDRSSGARGKTGTRAFMAIGVLYGENHCFMHDLESFFWVLFWICIHYDGPNKGRDGGRFEKWNYMNTIELAEAKKGLINGEGDFLKAAETNFTPYYQSLIPCVKRLRRLVFPDGERWKRLNPHLHLNMIKELQDAQKNPDIIG</sequence>
<feature type="compositionally biased region" description="Polar residues" evidence="1">
    <location>
        <begin position="506"/>
        <end position="523"/>
    </location>
</feature>
<evidence type="ECO:0000313" key="3">
    <source>
        <dbReference type="EMBL" id="ODH13091.1"/>
    </source>
</evidence>
<dbReference type="Pfam" id="PF17667">
    <property type="entry name" value="Pkinase_fungal"/>
    <property type="match status" value="1"/>
</dbReference>
<protein>
    <recommendedName>
        <fullName evidence="2">Fungal-type protein kinase domain-containing protein</fullName>
    </recommendedName>
</protein>
<dbReference type="InterPro" id="IPR011009">
    <property type="entry name" value="Kinase-like_dom_sf"/>
</dbReference>
<feature type="compositionally biased region" description="Basic residues" evidence="1">
    <location>
        <begin position="467"/>
        <end position="478"/>
    </location>
</feature>
<dbReference type="EMBL" id="LZYO01000587">
    <property type="protein sequence ID" value="ODH13091.1"/>
    <property type="molecule type" value="Genomic_DNA"/>
</dbReference>
<gene>
    <name evidence="3" type="ORF">ACO22_07612</name>
</gene>
<dbReference type="VEuPathDB" id="FungiDB:PADG_07769"/>
<organism evidence="3 4">
    <name type="scientific">Paracoccidioides brasiliensis</name>
    <dbReference type="NCBI Taxonomy" id="121759"/>
    <lineage>
        <taxon>Eukaryota</taxon>
        <taxon>Fungi</taxon>
        <taxon>Dikarya</taxon>
        <taxon>Ascomycota</taxon>
        <taxon>Pezizomycotina</taxon>
        <taxon>Eurotiomycetes</taxon>
        <taxon>Eurotiomycetidae</taxon>
        <taxon>Onygenales</taxon>
        <taxon>Ajellomycetaceae</taxon>
        <taxon>Paracoccidioides</taxon>
    </lineage>
</organism>
<dbReference type="PANTHER" id="PTHR38248:SF2">
    <property type="entry name" value="FUNK1 11"/>
    <property type="match status" value="1"/>
</dbReference>
<name>A0A1D2J475_PARBR</name>
<dbReference type="Gene3D" id="1.10.510.10">
    <property type="entry name" value="Transferase(Phosphotransferase) domain 1"/>
    <property type="match status" value="1"/>
</dbReference>
<proteinExistence type="predicted"/>
<dbReference type="Proteomes" id="UP000242814">
    <property type="component" value="Unassembled WGS sequence"/>
</dbReference>
<comment type="caution">
    <text evidence="3">The sequence shown here is derived from an EMBL/GenBank/DDBJ whole genome shotgun (WGS) entry which is preliminary data.</text>
</comment>
<dbReference type="InterPro" id="IPR040976">
    <property type="entry name" value="Pkinase_fungal"/>
</dbReference>
<reference evidence="3 4" key="1">
    <citation type="submission" date="2016-06" db="EMBL/GenBank/DDBJ databases">
        <authorList>
            <person name="Kjaerup R.B."/>
            <person name="Dalgaard T.S."/>
            <person name="Juul-Madsen H.R."/>
        </authorList>
    </citation>
    <scope>NUCLEOTIDE SEQUENCE [LARGE SCALE GENOMIC DNA]</scope>
    <source>
        <strain evidence="3 4">Pb300</strain>
    </source>
</reference>
<dbReference type="SUPFAM" id="SSF56112">
    <property type="entry name" value="Protein kinase-like (PK-like)"/>
    <property type="match status" value="1"/>
</dbReference>
<feature type="domain" description="Fungal-type protein kinase" evidence="2">
    <location>
        <begin position="232"/>
        <end position="647"/>
    </location>
</feature>
<dbReference type="AlphaFoldDB" id="A0A1D2J475"/>
<evidence type="ECO:0000256" key="1">
    <source>
        <dbReference type="SAM" id="MobiDB-lite"/>
    </source>
</evidence>